<evidence type="ECO:0000256" key="10">
    <source>
        <dbReference type="SAM" id="MobiDB-lite"/>
    </source>
</evidence>
<keyword evidence="9" id="KW-0233">DNA recombination</keyword>
<feature type="region of interest" description="Disordered" evidence="10">
    <location>
        <begin position="213"/>
        <end position="254"/>
    </location>
</feature>
<keyword evidence="5" id="KW-0460">Magnesium</keyword>
<keyword evidence="8" id="KW-0548">Nucleotidyltransferase</keyword>
<dbReference type="GO" id="GO:0003887">
    <property type="term" value="F:DNA-directed DNA polymerase activity"/>
    <property type="evidence" value="ECO:0007669"/>
    <property type="project" value="UniProtKB-KW"/>
</dbReference>
<evidence type="ECO:0000256" key="8">
    <source>
        <dbReference type="ARBA" id="ARBA00022932"/>
    </source>
</evidence>
<dbReference type="PROSITE" id="PS50982">
    <property type="entry name" value="MBD"/>
    <property type="match status" value="1"/>
</dbReference>
<dbReference type="InterPro" id="IPR016177">
    <property type="entry name" value="DNA-bd_dom_sf"/>
</dbReference>
<dbReference type="InterPro" id="IPR039537">
    <property type="entry name" value="Retrotran_Ty1/copia-like"/>
</dbReference>
<evidence type="ECO:0000256" key="3">
    <source>
        <dbReference type="ARBA" id="ARBA00022759"/>
    </source>
</evidence>
<feature type="domain" description="MBD" evidence="11">
    <location>
        <begin position="140"/>
        <end position="215"/>
    </location>
</feature>
<dbReference type="GO" id="GO:0003964">
    <property type="term" value="F:RNA-directed DNA polymerase activity"/>
    <property type="evidence" value="ECO:0007669"/>
    <property type="project" value="UniProtKB-KW"/>
</dbReference>
<dbReference type="Proteomes" id="UP000499080">
    <property type="component" value="Unassembled WGS sequence"/>
</dbReference>
<dbReference type="GO" id="GO:0015074">
    <property type="term" value="P:DNA integration"/>
    <property type="evidence" value="ECO:0007669"/>
    <property type="project" value="UniProtKB-KW"/>
</dbReference>
<dbReference type="InterPro" id="IPR012337">
    <property type="entry name" value="RNaseH-like_sf"/>
</dbReference>
<name>A0A4Y2DUS6_ARAVE</name>
<dbReference type="SUPFAM" id="SSF54171">
    <property type="entry name" value="DNA-binding domain"/>
    <property type="match status" value="1"/>
</dbReference>
<dbReference type="SMART" id="SM00391">
    <property type="entry name" value="MBD"/>
    <property type="match status" value="1"/>
</dbReference>
<keyword evidence="8" id="KW-0239">DNA-directed DNA polymerase</keyword>
<dbReference type="Pfam" id="PF01429">
    <property type="entry name" value="MBD"/>
    <property type="match status" value="1"/>
</dbReference>
<keyword evidence="8" id="KW-0808">Transferase</keyword>
<keyword evidence="7" id="KW-0695">RNA-directed DNA polymerase</keyword>
<keyword evidence="14" id="KW-1185">Reference proteome</keyword>
<evidence type="ECO:0000313" key="14">
    <source>
        <dbReference type="Proteomes" id="UP000499080"/>
    </source>
</evidence>
<sequence length="254" mass="29175">MAWNSVPRYLKKAGIMQQRTNIYSPEMNGVAECLNRTMAGGVRCLRVEAELPKAGLAYTFIYLKNRFPHKSIKGKIPYTLMYGRKCSVRHLKVIGSLAYVYVKKHKRDELDSKAKEGRRDFVRLSAAHDEIEDEETTTKNSSTSEKPQLQDIEWDRKVVEKKSGKTKGNFDIYYYPEGKAGPRLRSHNDVKKYCEDNNIKYDAQQFNFYHQVGESIPQSHADDDDDSSGLENYHTTVVEPTSYEEAMIQPGSRS</sequence>
<feature type="region of interest" description="Disordered" evidence="10">
    <location>
        <begin position="125"/>
        <end position="154"/>
    </location>
</feature>
<organism evidence="13 14">
    <name type="scientific">Araneus ventricosus</name>
    <name type="common">Orbweaver spider</name>
    <name type="synonym">Epeira ventricosa</name>
    <dbReference type="NCBI Taxonomy" id="182803"/>
    <lineage>
        <taxon>Eukaryota</taxon>
        <taxon>Metazoa</taxon>
        <taxon>Ecdysozoa</taxon>
        <taxon>Arthropoda</taxon>
        <taxon>Chelicerata</taxon>
        <taxon>Arachnida</taxon>
        <taxon>Araneae</taxon>
        <taxon>Araneomorphae</taxon>
        <taxon>Entelegynae</taxon>
        <taxon>Araneoidea</taxon>
        <taxon>Araneidae</taxon>
        <taxon>Araneus</taxon>
    </lineage>
</organism>
<keyword evidence="3" id="KW-0255">Endonuclease</keyword>
<evidence type="ECO:0000256" key="2">
    <source>
        <dbReference type="ARBA" id="ARBA00022723"/>
    </source>
</evidence>
<dbReference type="PANTHER" id="PTHR42648">
    <property type="entry name" value="TRANSPOSASE, PUTATIVE-RELATED"/>
    <property type="match status" value="1"/>
</dbReference>
<dbReference type="GO" id="GO:0004519">
    <property type="term" value="F:endonuclease activity"/>
    <property type="evidence" value="ECO:0007669"/>
    <property type="project" value="UniProtKB-KW"/>
</dbReference>
<dbReference type="GO" id="GO:0046872">
    <property type="term" value="F:metal ion binding"/>
    <property type="evidence" value="ECO:0007669"/>
    <property type="project" value="UniProtKB-KW"/>
</dbReference>
<gene>
    <name evidence="13" type="ORF">AVEN_268396_1</name>
</gene>
<dbReference type="InterPro" id="IPR001739">
    <property type="entry name" value="Methyl_CpG_DNA-bd"/>
</dbReference>
<dbReference type="SUPFAM" id="SSF53098">
    <property type="entry name" value="Ribonuclease H-like"/>
    <property type="match status" value="1"/>
</dbReference>
<keyword evidence="2" id="KW-0479">Metal-binding</keyword>
<dbReference type="GO" id="GO:0006310">
    <property type="term" value="P:DNA recombination"/>
    <property type="evidence" value="ECO:0007669"/>
    <property type="project" value="UniProtKB-KW"/>
</dbReference>
<evidence type="ECO:0000256" key="7">
    <source>
        <dbReference type="ARBA" id="ARBA00022918"/>
    </source>
</evidence>
<dbReference type="OrthoDB" id="6629252at2759"/>
<evidence type="ECO:0000256" key="1">
    <source>
        <dbReference type="ARBA" id="ARBA00022722"/>
    </source>
</evidence>
<dbReference type="PANTHER" id="PTHR42648:SF11">
    <property type="entry name" value="TRANSPOSON TY4-P GAG-POL POLYPROTEIN"/>
    <property type="match status" value="1"/>
</dbReference>
<proteinExistence type="predicted"/>
<evidence type="ECO:0000259" key="11">
    <source>
        <dbReference type="PROSITE" id="PS50982"/>
    </source>
</evidence>
<keyword evidence="4" id="KW-0378">Hydrolase</keyword>
<keyword evidence="6" id="KW-0229">DNA integration</keyword>
<evidence type="ECO:0000256" key="4">
    <source>
        <dbReference type="ARBA" id="ARBA00022801"/>
    </source>
</evidence>
<dbReference type="Gene3D" id="3.30.420.10">
    <property type="entry name" value="Ribonuclease H-like superfamily/Ribonuclease H"/>
    <property type="match status" value="1"/>
</dbReference>
<dbReference type="GO" id="GO:0003677">
    <property type="term" value="F:DNA binding"/>
    <property type="evidence" value="ECO:0007669"/>
    <property type="project" value="InterPro"/>
</dbReference>
<evidence type="ECO:0008006" key="15">
    <source>
        <dbReference type="Google" id="ProtNLM"/>
    </source>
</evidence>
<evidence type="ECO:0000256" key="5">
    <source>
        <dbReference type="ARBA" id="ARBA00022842"/>
    </source>
</evidence>
<feature type="compositionally biased region" description="Polar residues" evidence="10">
    <location>
        <begin position="229"/>
        <end position="239"/>
    </location>
</feature>
<comment type="caution">
    <text evidence="13">The sequence shown here is derived from an EMBL/GenBank/DDBJ whole genome shotgun (WGS) entry which is preliminary data.</text>
</comment>
<dbReference type="GO" id="GO:0016787">
    <property type="term" value="F:hydrolase activity"/>
    <property type="evidence" value="ECO:0007669"/>
    <property type="project" value="UniProtKB-KW"/>
</dbReference>
<reference evidence="13 14" key="1">
    <citation type="journal article" date="2019" name="Sci. Rep.">
        <title>Orb-weaving spider Araneus ventricosus genome elucidates the spidroin gene catalogue.</title>
        <authorList>
            <person name="Kono N."/>
            <person name="Nakamura H."/>
            <person name="Ohtoshi R."/>
            <person name="Moran D.A.P."/>
            <person name="Shinohara A."/>
            <person name="Yoshida Y."/>
            <person name="Fujiwara M."/>
            <person name="Mori M."/>
            <person name="Tomita M."/>
            <person name="Arakawa K."/>
        </authorList>
    </citation>
    <scope>NUCLEOTIDE SEQUENCE [LARGE SCALE GENOMIC DNA]</scope>
</reference>
<protein>
    <recommendedName>
        <fullName evidence="15">MBD domain-containing protein</fullName>
    </recommendedName>
</protein>
<evidence type="ECO:0000313" key="13">
    <source>
        <dbReference type="EMBL" id="GBM20067.1"/>
    </source>
</evidence>
<dbReference type="InterPro" id="IPR036397">
    <property type="entry name" value="RNaseH_sf"/>
</dbReference>
<dbReference type="InterPro" id="IPR001584">
    <property type="entry name" value="Integrase_cat-core"/>
</dbReference>
<keyword evidence="1" id="KW-0540">Nuclease</keyword>
<dbReference type="AlphaFoldDB" id="A0A4Y2DUS6"/>
<evidence type="ECO:0000256" key="9">
    <source>
        <dbReference type="ARBA" id="ARBA00023172"/>
    </source>
</evidence>
<feature type="domain" description="Integrase catalytic" evidence="12">
    <location>
        <begin position="1"/>
        <end position="85"/>
    </location>
</feature>
<dbReference type="Gene3D" id="3.30.890.10">
    <property type="entry name" value="Methyl-cpg-binding Protein 2, Chain A"/>
    <property type="match status" value="1"/>
</dbReference>
<dbReference type="EMBL" id="BGPR01000436">
    <property type="protein sequence ID" value="GBM20067.1"/>
    <property type="molecule type" value="Genomic_DNA"/>
</dbReference>
<evidence type="ECO:0000259" key="12">
    <source>
        <dbReference type="PROSITE" id="PS50994"/>
    </source>
</evidence>
<accession>A0A4Y2DUS6</accession>
<dbReference type="PROSITE" id="PS50994">
    <property type="entry name" value="INTEGRASE"/>
    <property type="match status" value="1"/>
</dbReference>
<evidence type="ECO:0000256" key="6">
    <source>
        <dbReference type="ARBA" id="ARBA00022908"/>
    </source>
</evidence>